<dbReference type="Proteomes" id="UP000318288">
    <property type="component" value="Unassembled WGS sequence"/>
</dbReference>
<comment type="caution">
    <text evidence="3">The sequence shown here is derived from an EMBL/GenBank/DDBJ whole genome shotgun (WGS) entry which is preliminary data.</text>
</comment>
<name>A0A5C6FGP3_9BACT</name>
<dbReference type="EMBL" id="SJPW01000001">
    <property type="protein sequence ID" value="TWU60010.1"/>
    <property type="molecule type" value="Genomic_DNA"/>
</dbReference>
<feature type="region of interest" description="Disordered" evidence="1">
    <location>
        <begin position="372"/>
        <end position="412"/>
    </location>
</feature>
<sequence length="412" mass="46740" precursor="true">MMKLSRNVKLAAAATAAFAIPMSVTRWINADENGFRGTEQSLPADSNPGFRTETRYEEVRDTRTGTVSRVPVTVQTYRPVDNQNAIFVPARVAEASETDRLRTQYQQVSTDAEREPIRQQLVEVLEKQFDTMHAQQAESIRQTRERLETVEALHEKRTANRDAIVQRRIEDLLGAPEDLRWQVSPTPVAMQLDNYVPRTSAALSQPGFGPPPATRINPQSNPSFGQSPGYETSTIEWLPVNPPTIQGLPTLRENENPQTYDATAQLHPGRAVWPSQSGRRPASDVSAAESANRYFEIQRNLALRLSQLEVAETNLDASIQLREKGAIPPAELEKIKAEVKGLKGQIEVDERQFEWLRESGEKEIARLKQSLEKVRDEDERSKMESEIQSRERLQQMMRRDNDEVDGDREPEF</sequence>
<feature type="signal peptide" evidence="2">
    <location>
        <begin position="1"/>
        <end position="19"/>
    </location>
</feature>
<dbReference type="AlphaFoldDB" id="A0A5C6FGP3"/>
<keyword evidence="2" id="KW-0732">Signal</keyword>
<evidence type="ECO:0000256" key="2">
    <source>
        <dbReference type="SAM" id="SignalP"/>
    </source>
</evidence>
<reference evidence="3 4" key="1">
    <citation type="submission" date="2019-02" db="EMBL/GenBank/DDBJ databases">
        <title>Deep-cultivation of Planctomycetes and their phenomic and genomic characterization uncovers novel biology.</title>
        <authorList>
            <person name="Wiegand S."/>
            <person name="Jogler M."/>
            <person name="Boedeker C."/>
            <person name="Pinto D."/>
            <person name="Vollmers J."/>
            <person name="Rivas-Marin E."/>
            <person name="Kohn T."/>
            <person name="Peeters S.H."/>
            <person name="Heuer A."/>
            <person name="Rast P."/>
            <person name="Oberbeckmann S."/>
            <person name="Bunk B."/>
            <person name="Jeske O."/>
            <person name="Meyerdierks A."/>
            <person name="Storesund J.E."/>
            <person name="Kallscheuer N."/>
            <person name="Luecker S."/>
            <person name="Lage O.M."/>
            <person name="Pohl T."/>
            <person name="Merkel B.J."/>
            <person name="Hornburger P."/>
            <person name="Mueller R.-W."/>
            <person name="Bruemmer F."/>
            <person name="Labrenz M."/>
            <person name="Spormann A.M."/>
            <person name="Op Den Camp H."/>
            <person name="Overmann J."/>
            <person name="Amann R."/>
            <person name="Jetten M.S.M."/>
            <person name="Mascher T."/>
            <person name="Medema M.H."/>
            <person name="Devos D.P."/>
            <person name="Kaster A.-K."/>
            <person name="Ovreas L."/>
            <person name="Rohde M."/>
            <person name="Galperin M.Y."/>
            <person name="Jogler C."/>
        </authorList>
    </citation>
    <scope>NUCLEOTIDE SEQUENCE [LARGE SCALE GENOMIC DNA]</scope>
    <source>
        <strain evidence="3 4">Poly51</strain>
    </source>
</reference>
<evidence type="ECO:0000313" key="4">
    <source>
        <dbReference type="Proteomes" id="UP000318288"/>
    </source>
</evidence>
<evidence type="ECO:0000313" key="3">
    <source>
        <dbReference type="EMBL" id="TWU60010.1"/>
    </source>
</evidence>
<accession>A0A5C6FGP3</accession>
<gene>
    <name evidence="3" type="ORF">Poly51_02830</name>
</gene>
<protein>
    <recommendedName>
        <fullName evidence="5">Chromosome partition protein Smc</fullName>
    </recommendedName>
</protein>
<dbReference type="RefSeq" id="WP_186775266.1">
    <property type="nucleotide sequence ID" value="NZ_SJPW01000001.1"/>
</dbReference>
<evidence type="ECO:0008006" key="5">
    <source>
        <dbReference type="Google" id="ProtNLM"/>
    </source>
</evidence>
<keyword evidence="4" id="KW-1185">Reference proteome</keyword>
<organism evidence="3 4">
    <name type="scientific">Rubripirellula tenax</name>
    <dbReference type="NCBI Taxonomy" id="2528015"/>
    <lineage>
        <taxon>Bacteria</taxon>
        <taxon>Pseudomonadati</taxon>
        <taxon>Planctomycetota</taxon>
        <taxon>Planctomycetia</taxon>
        <taxon>Pirellulales</taxon>
        <taxon>Pirellulaceae</taxon>
        <taxon>Rubripirellula</taxon>
    </lineage>
</organism>
<feature type="chain" id="PRO_5022719606" description="Chromosome partition protein Smc" evidence="2">
    <location>
        <begin position="20"/>
        <end position="412"/>
    </location>
</feature>
<evidence type="ECO:0000256" key="1">
    <source>
        <dbReference type="SAM" id="MobiDB-lite"/>
    </source>
</evidence>
<proteinExistence type="predicted"/>